<keyword evidence="5" id="KW-0539">Nucleus</keyword>
<dbReference type="Gene3D" id="3.30.730.10">
    <property type="entry name" value="AP2/ERF domain"/>
    <property type="match status" value="1"/>
</dbReference>
<reference evidence="8 9" key="1">
    <citation type="submission" date="2022-12" db="EMBL/GenBank/DDBJ databases">
        <title>Chromosome-scale assembly of the Ensete ventricosum genome.</title>
        <authorList>
            <person name="Dussert Y."/>
            <person name="Stocks J."/>
            <person name="Wendawek A."/>
            <person name="Woldeyes F."/>
            <person name="Nichols R.A."/>
            <person name="Borrell J.S."/>
        </authorList>
    </citation>
    <scope>NUCLEOTIDE SEQUENCE [LARGE SCALE GENOMIC DNA]</scope>
    <source>
        <strain evidence="9">cv. Maze</strain>
        <tissue evidence="8">Seeds</tissue>
    </source>
</reference>
<dbReference type="EMBL" id="JAQQAF010000007">
    <property type="protein sequence ID" value="KAJ8472193.1"/>
    <property type="molecule type" value="Genomic_DNA"/>
</dbReference>
<sequence>MCGGAIISDFIPTARSRTFNTAEEAARAYDAEARRIRGKKAKANFPDEAPIPRKRLYGGPPKTLKNNAGEVVPTEENDAVELSEELFYLRLIHEVSAHTFSGGAAQMIRS</sequence>
<comment type="caution">
    <text evidence="8">The sequence shown here is derived from an EMBL/GenBank/DDBJ whole genome shotgun (WGS) entry which is preliminary data.</text>
</comment>
<evidence type="ECO:0000256" key="3">
    <source>
        <dbReference type="ARBA" id="ARBA00023125"/>
    </source>
</evidence>
<evidence type="ECO:0000256" key="2">
    <source>
        <dbReference type="ARBA" id="ARBA00023015"/>
    </source>
</evidence>
<keyword evidence="3" id="KW-0238">DNA-binding</keyword>
<dbReference type="PANTHER" id="PTHR31677:SF196">
    <property type="entry name" value="ETHYLENE-RESPONSIVE TRANSCRIPTION FACTOR ERF109"/>
    <property type="match status" value="1"/>
</dbReference>
<dbReference type="SMART" id="SM00380">
    <property type="entry name" value="AP2"/>
    <property type="match status" value="1"/>
</dbReference>
<organism evidence="8 9">
    <name type="scientific">Ensete ventricosum</name>
    <name type="common">Abyssinian banana</name>
    <name type="synonym">Musa ensete</name>
    <dbReference type="NCBI Taxonomy" id="4639"/>
    <lineage>
        <taxon>Eukaryota</taxon>
        <taxon>Viridiplantae</taxon>
        <taxon>Streptophyta</taxon>
        <taxon>Embryophyta</taxon>
        <taxon>Tracheophyta</taxon>
        <taxon>Spermatophyta</taxon>
        <taxon>Magnoliopsida</taxon>
        <taxon>Liliopsida</taxon>
        <taxon>Zingiberales</taxon>
        <taxon>Musaceae</taxon>
        <taxon>Ensete</taxon>
    </lineage>
</organism>
<dbReference type="InterPro" id="IPR036955">
    <property type="entry name" value="AP2/ERF_dom_sf"/>
</dbReference>
<evidence type="ECO:0000256" key="6">
    <source>
        <dbReference type="SAM" id="MobiDB-lite"/>
    </source>
</evidence>
<evidence type="ECO:0000256" key="1">
    <source>
        <dbReference type="ARBA" id="ARBA00004123"/>
    </source>
</evidence>
<dbReference type="AlphaFoldDB" id="A0AAV8QM36"/>
<dbReference type="Proteomes" id="UP001222027">
    <property type="component" value="Unassembled WGS sequence"/>
</dbReference>
<comment type="subcellular location">
    <subcellularLocation>
        <location evidence="1">Nucleus</location>
    </subcellularLocation>
</comment>
<keyword evidence="2" id="KW-0805">Transcription regulation</keyword>
<evidence type="ECO:0000313" key="9">
    <source>
        <dbReference type="Proteomes" id="UP001222027"/>
    </source>
</evidence>
<gene>
    <name evidence="8" type="ORF">OPV22_026536</name>
</gene>
<dbReference type="InterPro" id="IPR016177">
    <property type="entry name" value="DNA-bd_dom_sf"/>
</dbReference>
<evidence type="ECO:0000259" key="7">
    <source>
        <dbReference type="PROSITE" id="PS51032"/>
    </source>
</evidence>
<keyword evidence="4" id="KW-0804">Transcription</keyword>
<dbReference type="PANTHER" id="PTHR31677">
    <property type="entry name" value="AP2 DOMAIN CLASS TRANSCRIPTION FACTOR"/>
    <property type="match status" value="1"/>
</dbReference>
<dbReference type="SUPFAM" id="SSF54171">
    <property type="entry name" value="DNA-binding domain"/>
    <property type="match status" value="1"/>
</dbReference>
<dbReference type="GO" id="GO:0005634">
    <property type="term" value="C:nucleus"/>
    <property type="evidence" value="ECO:0007669"/>
    <property type="project" value="UniProtKB-SubCell"/>
</dbReference>
<dbReference type="GO" id="GO:0003700">
    <property type="term" value="F:DNA-binding transcription factor activity"/>
    <property type="evidence" value="ECO:0007669"/>
    <property type="project" value="InterPro"/>
</dbReference>
<keyword evidence="9" id="KW-1185">Reference proteome</keyword>
<evidence type="ECO:0000256" key="4">
    <source>
        <dbReference type="ARBA" id="ARBA00023163"/>
    </source>
</evidence>
<dbReference type="InterPro" id="IPR001471">
    <property type="entry name" value="AP2/ERF_dom"/>
</dbReference>
<evidence type="ECO:0000313" key="8">
    <source>
        <dbReference type="EMBL" id="KAJ8472193.1"/>
    </source>
</evidence>
<evidence type="ECO:0000256" key="5">
    <source>
        <dbReference type="ARBA" id="ARBA00023242"/>
    </source>
</evidence>
<dbReference type="GO" id="GO:0003677">
    <property type="term" value="F:DNA binding"/>
    <property type="evidence" value="ECO:0007669"/>
    <property type="project" value="UniProtKB-KW"/>
</dbReference>
<name>A0AAV8QM36_ENSVE</name>
<protein>
    <recommendedName>
        <fullName evidence="7">AP2/ERF domain-containing protein</fullName>
    </recommendedName>
</protein>
<dbReference type="PROSITE" id="PS51032">
    <property type="entry name" value="AP2_ERF"/>
    <property type="match status" value="1"/>
</dbReference>
<feature type="domain" description="AP2/ERF" evidence="7">
    <location>
        <begin position="18"/>
        <end position="46"/>
    </location>
</feature>
<accession>A0AAV8QM36</accession>
<feature type="region of interest" description="Disordered" evidence="6">
    <location>
        <begin position="40"/>
        <end position="72"/>
    </location>
</feature>
<proteinExistence type="predicted"/>